<dbReference type="GO" id="GO:0046872">
    <property type="term" value="F:metal ion binding"/>
    <property type="evidence" value="ECO:0007669"/>
    <property type="project" value="UniProtKB-KW"/>
</dbReference>
<evidence type="ECO:0000256" key="3">
    <source>
        <dbReference type="ARBA" id="ARBA00006958"/>
    </source>
</evidence>
<feature type="compositionally biased region" description="Polar residues" evidence="8">
    <location>
        <begin position="252"/>
        <end position="272"/>
    </location>
</feature>
<keyword evidence="6" id="KW-0378">Hydrolase</keyword>
<keyword evidence="7" id="KW-0539">Nucleus</keyword>
<dbReference type="EMBL" id="JAINUF010000003">
    <property type="protein sequence ID" value="KAJ8369891.1"/>
    <property type="molecule type" value="Genomic_DNA"/>
</dbReference>
<comment type="caution">
    <text evidence="10">The sequence shown here is derived from an EMBL/GenBank/DDBJ whole genome shotgun (WGS) entry which is preliminary data.</text>
</comment>
<dbReference type="InterPro" id="IPR027806">
    <property type="entry name" value="HARBI1_dom"/>
</dbReference>
<evidence type="ECO:0000256" key="1">
    <source>
        <dbReference type="ARBA" id="ARBA00001968"/>
    </source>
</evidence>
<evidence type="ECO:0000256" key="6">
    <source>
        <dbReference type="ARBA" id="ARBA00022801"/>
    </source>
</evidence>
<evidence type="ECO:0000256" key="2">
    <source>
        <dbReference type="ARBA" id="ARBA00004123"/>
    </source>
</evidence>
<keyword evidence="4" id="KW-0540">Nuclease</keyword>
<comment type="subcellular location">
    <subcellularLocation>
        <location evidence="2">Nucleus</location>
    </subcellularLocation>
</comment>
<sequence>MWTRQWLQRRQSQGAYPNLCHELGVEDQQGFQNFSRFAPDQFQKLLEMVTPLIQRQNTNFRDCISPGERLMVTLRFLATGESFQSLSYMFRIGCSTIRKFVPDTCRAIHRVLAEKYFKESLGKKTANIPRPAPLPRSDRMTPFCIVADEAFPLKPYLQKPYARRGLTTEQRIFYYRLSRARRVVENAFGILVNRWRVFLTTINLEPAIVEELVLACCALHNYLREECGELYHVPLIDREGPDHGFEPGTWRQDPSVSQAALPSSTNPTQQAKQTRETLTQYFNSEAGAVHWQWDKI</sequence>
<keyword evidence="11" id="KW-1185">Reference proteome</keyword>
<gene>
    <name evidence="10" type="ORF">SKAU_G00099190</name>
</gene>
<feature type="region of interest" description="Disordered" evidence="8">
    <location>
        <begin position="243"/>
        <end position="272"/>
    </location>
</feature>
<proteinExistence type="inferred from homology"/>
<dbReference type="PANTHER" id="PTHR22930:SF269">
    <property type="entry name" value="NUCLEASE HARBI1-LIKE PROTEIN"/>
    <property type="match status" value="1"/>
</dbReference>
<dbReference type="InterPro" id="IPR045249">
    <property type="entry name" value="HARBI1-like"/>
</dbReference>
<dbReference type="GO" id="GO:0005634">
    <property type="term" value="C:nucleus"/>
    <property type="evidence" value="ECO:0007669"/>
    <property type="project" value="UniProtKB-SubCell"/>
</dbReference>
<dbReference type="GO" id="GO:0016787">
    <property type="term" value="F:hydrolase activity"/>
    <property type="evidence" value="ECO:0007669"/>
    <property type="project" value="UniProtKB-KW"/>
</dbReference>
<dbReference type="PANTHER" id="PTHR22930">
    <property type="match status" value="1"/>
</dbReference>
<dbReference type="Pfam" id="PF13359">
    <property type="entry name" value="DDE_Tnp_4"/>
    <property type="match status" value="1"/>
</dbReference>
<feature type="domain" description="DDE Tnp4" evidence="9">
    <location>
        <begin position="145"/>
        <end position="221"/>
    </location>
</feature>
<keyword evidence="5" id="KW-0479">Metal-binding</keyword>
<evidence type="ECO:0000256" key="8">
    <source>
        <dbReference type="SAM" id="MobiDB-lite"/>
    </source>
</evidence>
<evidence type="ECO:0000256" key="7">
    <source>
        <dbReference type="ARBA" id="ARBA00023242"/>
    </source>
</evidence>
<comment type="cofactor">
    <cofactor evidence="1">
        <name>a divalent metal cation</name>
        <dbReference type="ChEBI" id="CHEBI:60240"/>
    </cofactor>
</comment>
<protein>
    <recommendedName>
        <fullName evidence="9">DDE Tnp4 domain-containing protein</fullName>
    </recommendedName>
</protein>
<accession>A0A9Q1FZ78</accession>
<evidence type="ECO:0000259" key="9">
    <source>
        <dbReference type="Pfam" id="PF13359"/>
    </source>
</evidence>
<comment type="similarity">
    <text evidence="3">Belongs to the HARBI1 family.</text>
</comment>
<evidence type="ECO:0000256" key="5">
    <source>
        <dbReference type="ARBA" id="ARBA00022723"/>
    </source>
</evidence>
<organism evidence="10 11">
    <name type="scientific">Synaphobranchus kaupii</name>
    <name type="common">Kaup's arrowtooth eel</name>
    <dbReference type="NCBI Taxonomy" id="118154"/>
    <lineage>
        <taxon>Eukaryota</taxon>
        <taxon>Metazoa</taxon>
        <taxon>Chordata</taxon>
        <taxon>Craniata</taxon>
        <taxon>Vertebrata</taxon>
        <taxon>Euteleostomi</taxon>
        <taxon>Actinopterygii</taxon>
        <taxon>Neopterygii</taxon>
        <taxon>Teleostei</taxon>
        <taxon>Anguilliformes</taxon>
        <taxon>Synaphobranchidae</taxon>
        <taxon>Synaphobranchus</taxon>
    </lineage>
</organism>
<dbReference type="OrthoDB" id="10061326at2759"/>
<dbReference type="AlphaFoldDB" id="A0A9Q1FZ78"/>
<evidence type="ECO:0000256" key="4">
    <source>
        <dbReference type="ARBA" id="ARBA00022722"/>
    </source>
</evidence>
<dbReference type="GO" id="GO:0004518">
    <property type="term" value="F:nuclease activity"/>
    <property type="evidence" value="ECO:0007669"/>
    <property type="project" value="UniProtKB-KW"/>
</dbReference>
<dbReference type="Proteomes" id="UP001152622">
    <property type="component" value="Chromosome 3"/>
</dbReference>
<evidence type="ECO:0000313" key="10">
    <source>
        <dbReference type="EMBL" id="KAJ8369891.1"/>
    </source>
</evidence>
<evidence type="ECO:0000313" key="11">
    <source>
        <dbReference type="Proteomes" id="UP001152622"/>
    </source>
</evidence>
<name>A0A9Q1FZ78_SYNKA</name>
<reference evidence="10" key="1">
    <citation type="journal article" date="2023" name="Science">
        <title>Genome structures resolve the early diversification of teleost fishes.</title>
        <authorList>
            <person name="Parey E."/>
            <person name="Louis A."/>
            <person name="Montfort J."/>
            <person name="Bouchez O."/>
            <person name="Roques C."/>
            <person name="Iampietro C."/>
            <person name="Lluch J."/>
            <person name="Castinel A."/>
            <person name="Donnadieu C."/>
            <person name="Desvignes T."/>
            <person name="Floi Bucao C."/>
            <person name="Jouanno E."/>
            <person name="Wen M."/>
            <person name="Mejri S."/>
            <person name="Dirks R."/>
            <person name="Jansen H."/>
            <person name="Henkel C."/>
            <person name="Chen W.J."/>
            <person name="Zahm M."/>
            <person name="Cabau C."/>
            <person name="Klopp C."/>
            <person name="Thompson A.W."/>
            <person name="Robinson-Rechavi M."/>
            <person name="Braasch I."/>
            <person name="Lecointre G."/>
            <person name="Bobe J."/>
            <person name="Postlethwait J.H."/>
            <person name="Berthelot C."/>
            <person name="Roest Crollius H."/>
            <person name="Guiguen Y."/>
        </authorList>
    </citation>
    <scope>NUCLEOTIDE SEQUENCE</scope>
    <source>
        <strain evidence="10">WJC10195</strain>
    </source>
</reference>